<accession>A0A846Z922</accession>
<proteinExistence type="inferred from homology"/>
<comment type="function">
    <text evidence="10">Pyrophosphatase that catalyzes the hydrolysis of nucleoside triphosphates to their monophosphate derivatives, with a high preference for the non-canonical purine nucleotides XTP (xanthosine triphosphate), dITP (deoxyinosine triphosphate) and ITP. Seems to function as a house-cleaning enzyme that removes non-canonical purine nucleotides from the nucleotide pool, thus preventing their incorporation into DNA/RNA and avoiding chromosomal lesions.</text>
</comment>
<evidence type="ECO:0000256" key="1">
    <source>
        <dbReference type="ARBA" id="ARBA00008023"/>
    </source>
</evidence>
<feature type="binding site" evidence="10">
    <location>
        <begin position="182"/>
        <end position="183"/>
    </location>
    <ligand>
        <name>substrate</name>
    </ligand>
</feature>
<dbReference type="RefSeq" id="WP_168676288.1">
    <property type="nucleotide sequence ID" value="NZ_BPKV01000004.1"/>
</dbReference>
<sequence>MPRIILASNNAHKITELEAILAASHIDLPVVPMRALGEAVPEIIEDGATFEANATKKALTIASLAPDDFVLADDSGLCIDALNGEPGVYSARYAGDHDDAANISKVLAKLGTTTHRDAQFHSVLVLAGPGRPNLVAKGEVAGVITMTRQGEAGFGYDPIFLVPQFNKTFAELTADEKNQVSHRGLALQALAKQLPAWLKGESHN</sequence>
<feature type="binding site" evidence="10">
    <location>
        <position position="75"/>
    </location>
    <ligand>
        <name>substrate</name>
    </ligand>
</feature>
<feature type="active site" description="Proton acceptor" evidence="10">
    <location>
        <position position="74"/>
    </location>
</feature>
<comment type="similarity">
    <text evidence="1 10 11">Belongs to the HAM1 NTPase family.</text>
</comment>
<evidence type="ECO:0000313" key="13">
    <source>
        <dbReference type="Proteomes" id="UP000590460"/>
    </source>
</evidence>
<keyword evidence="4 10" id="KW-0547">Nucleotide-binding</keyword>
<dbReference type="InterPro" id="IPR029001">
    <property type="entry name" value="ITPase-like_fam"/>
</dbReference>
<dbReference type="PANTHER" id="PTHR11067">
    <property type="entry name" value="INOSINE TRIPHOSPHATE PYROPHOSPHATASE/HAM1 PROTEIN"/>
    <property type="match status" value="1"/>
</dbReference>
<evidence type="ECO:0000256" key="7">
    <source>
        <dbReference type="ARBA" id="ARBA00023080"/>
    </source>
</evidence>
<dbReference type="GO" id="GO:0000166">
    <property type="term" value="F:nucleotide binding"/>
    <property type="evidence" value="ECO:0007669"/>
    <property type="project" value="UniProtKB-KW"/>
</dbReference>
<comment type="caution">
    <text evidence="10">Lacks conserved residue(s) required for the propagation of feature annotation.</text>
</comment>
<comment type="catalytic activity">
    <reaction evidence="8 10">
        <text>dITP + H2O = dIMP + diphosphate + H(+)</text>
        <dbReference type="Rhea" id="RHEA:28342"/>
        <dbReference type="ChEBI" id="CHEBI:15377"/>
        <dbReference type="ChEBI" id="CHEBI:15378"/>
        <dbReference type="ChEBI" id="CHEBI:33019"/>
        <dbReference type="ChEBI" id="CHEBI:61194"/>
        <dbReference type="ChEBI" id="CHEBI:61382"/>
        <dbReference type="EC" id="3.6.1.66"/>
    </reaction>
</comment>
<dbReference type="CDD" id="cd00515">
    <property type="entry name" value="HAM1"/>
    <property type="match status" value="1"/>
</dbReference>
<dbReference type="SUPFAM" id="SSF52972">
    <property type="entry name" value="ITPase-like"/>
    <property type="match status" value="1"/>
</dbReference>
<evidence type="ECO:0000256" key="11">
    <source>
        <dbReference type="RuleBase" id="RU003781"/>
    </source>
</evidence>
<dbReference type="InterPro" id="IPR020922">
    <property type="entry name" value="dITP/XTP_pyrophosphatase"/>
</dbReference>
<dbReference type="Gene3D" id="3.90.950.10">
    <property type="match status" value="1"/>
</dbReference>
<dbReference type="HAMAP" id="MF_01405">
    <property type="entry name" value="Non_canon_purine_NTPase"/>
    <property type="match status" value="1"/>
</dbReference>
<evidence type="ECO:0000256" key="2">
    <source>
        <dbReference type="ARBA" id="ARBA00011738"/>
    </source>
</evidence>
<organism evidence="12 13">
    <name type="scientific">Leuconostoc holzapfelii</name>
    <dbReference type="NCBI Taxonomy" id="434464"/>
    <lineage>
        <taxon>Bacteria</taxon>
        <taxon>Bacillati</taxon>
        <taxon>Bacillota</taxon>
        <taxon>Bacilli</taxon>
        <taxon>Lactobacillales</taxon>
        <taxon>Lactobacillaceae</taxon>
        <taxon>Leuconostoc</taxon>
    </lineage>
</organism>
<dbReference type="GO" id="GO:0036220">
    <property type="term" value="F:ITP diphosphatase activity"/>
    <property type="evidence" value="ECO:0007669"/>
    <property type="project" value="UniProtKB-UniRule"/>
</dbReference>
<evidence type="ECO:0000256" key="4">
    <source>
        <dbReference type="ARBA" id="ARBA00022741"/>
    </source>
</evidence>
<evidence type="ECO:0000256" key="8">
    <source>
        <dbReference type="ARBA" id="ARBA00051875"/>
    </source>
</evidence>
<dbReference type="GO" id="GO:0005829">
    <property type="term" value="C:cytosol"/>
    <property type="evidence" value="ECO:0007669"/>
    <property type="project" value="TreeGrafter"/>
</dbReference>
<dbReference type="EMBL" id="JAAXPO010000003">
    <property type="protein sequence ID" value="NKZ18227.1"/>
    <property type="molecule type" value="Genomic_DNA"/>
</dbReference>
<dbReference type="GO" id="GO:0017111">
    <property type="term" value="F:ribonucleoside triphosphate phosphatase activity"/>
    <property type="evidence" value="ECO:0007669"/>
    <property type="project" value="InterPro"/>
</dbReference>
<dbReference type="AlphaFoldDB" id="A0A846Z922"/>
<name>A0A846Z922_9LACO</name>
<keyword evidence="5 10" id="KW-0378">Hydrolase</keyword>
<evidence type="ECO:0000256" key="5">
    <source>
        <dbReference type="ARBA" id="ARBA00022801"/>
    </source>
</evidence>
<keyword evidence="6 10" id="KW-0460">Magnesium</keyword>
<feature type="binding site" evidence="10">
    <location>
        <begin position="154"/>
        <end position="157"/>
    </location>
    <ligand>
        <name>substrate</name>
    </ligand>
</feature>
<dbReference type="EC" id="3.6.1.66" evidence="10"/>
<evidence type="ECO:0000313" key="12">
    <source>
        <dbReference type="EMBL" id="NKZ18227.1"/>
    </source>
</evidence>
<dbReference type="GO" id="GO:0009117">
    <property type="term" value="P:nucleotide metabolic process"/>
    <property type="evidence" value="ECO:0007669"/>
    <property type="project" value="UniProtKB-KW"/>
</dbReference>
<dbReference type="PANTHER" id="PTHR11067:SF9">
    <property type="entry name" value="INOSINE TRIPHOSPHATE PYROPHOSPHATASE"/>
    <property type="match status" value="1"/>
</dbReference>
<feature type="binding site" evidence="10">
    <location>
        <begin position="8"/>
        <end position="13"/>
    </location>
    <ligand>
        <name>substrate</name>
    </ligand>
</feature>
<evidence type="ECO:0000256" key="9">
    <source>
        <dbReference type="ARBA" id="ARBA00052017"/>
    </source>
</evidence>
<dbReference type="GO" id="GO:0046872">
    <property type="term" value="F:metal ion binding"/>
    <property type="evidence" value="ECO:0007669"/>
    <property type="project" value="UniProtKB-KW"/>
</dbReference>
<reference evidence="12 13" key="1">
    <citation type="submission" date="2020-04" db="EMBL/GenBank/DDBJ databases">
        <title>MicrobeNet Type strains.</title>
        <authorList>
            <person name="Nicholson A.C."/>
        </authorList>
    </citation>
    <scope>NUCLEOTIDE SEQUENCE [LARGE SCALE GENOMIC DNA]</scope>
    <source>
        <strain evidence="12 13">CCUG 54536</strain>
    </source>
</reference>
<comment type="catalytic activity">
    <reaction evidence="10">
        <text>ITP + H2O = IMP + diphosphate + H(+)</text>
        <dbReference type="Rhea" id="RHEA:29399"/>
        <dbReference type="ChEBI" id="CHEBI:15377"/>
        <dbReference type="ChEBI" id="CHEBI:15378"/>
        <dbReference type="ChEBI" id="CHEBI:33019"/>
        <dbReference type="ChEBI" id="CHEBI:58053"/>
        <dbReference type="ChEBI" id="CHEBI:61402"/>
        <dbReference type="EC" id="3.6.1.66"/>
    </reaction>
</comment>
<evidence type="ECO:0000256" key="6">
    <source>
        <dbReference type="ARBA" id="ARBA00022842"/>
    </source>
</evidence>
<dbReference type="InterPro" id="IPR002637">
    <property type="entry name" value="RdgB/HAM1"/>
</dbReference>
<keyword evidence="7 10" id="KW-0546">Nucleotide metabolism</keyword>
<dbReference type="Proteomes" id="UP000590460">
    <property type="component" value="Unassembled WGS sequence"/>
</dbReference>
<evidence type="ECO:0000256" key="3">
    <source>
        <dbReference type="ARBA" id="ARBA00022723"/>
    </source>
</evidence>
<comment type="subunit">
    <text evidence="2 10">Homodimer.</text>
</comment>
<feature type="binding site" evidence="10">
    <location>
        <position position="177"/>
    </location>
    <ligand>
        <name>substrate</name>
    </ligand>
</feature>
<gene>
    <name evidence="12" type="primary">rdgB</name>
    <name evidence="12" type="ORF">HF966_03440</name>
</gene>
<evidence type="ECO:0000256" key="10">
    <source>
        <dbReference type="HAMAP-Rule" id="MF_01405"/>
    </source>
</evidence>
<dbReference type="GO" id="GO:0035870">
    <property type="term" value="F:dITP diphosphatase activity"/>
    <property type="evidence" value="ECO:0007669"/>
    <property type="project" value="UniProtKB-UniRule"/>
</dbReference>
<dbReference type="Pfam" id="PF01725">
    <property type="entry name" value="Ham1p_like"/>
    <property type="match status" value="1"/>
</dbReference>
<comment type="catalytic activity">
    <reaction evidence="9 10">
        <text>XTP + H2O = XMP + diphosphate + H(+)</text>
        <dbReference type="Rhea" id="RHEA:28610"/>
        <dbReference type="ChEBI" id="CHEBI:15377"/>
        <dbReference type="ChEBI" id="CHEBI:15378"/>
        <dbReference type="ChEBI" id="CHEBI:33019"/>
        <dbReference type="ChEBI" id="CHEBI:57464"/>
        <dbReference type="ChEBI" id="CHEBI:61314"/>
        <dbReference type="EC" id="3.6.1.66"/>
    </reaction>
</comment>
<dbReference type="GO" id="GO:0036222">
    <property type="term" value="F:XTP diphosphatase activity"/>
    <property type="evidence" value="ECO:0007669"/>
    <property type="project" value="UniProtKB-UniRule"/>
</dbReference>
<dbReference type="FunFam" id="3.90.950.10:FF:000001">
    <property type="entry name" value="dITP/XTP pyrophosphatase"/>
    <property type="match status" value="1"/>
</dbReference>
<protein>
    <recommendedName>
        <fullName evidence="10">dITP/XTP pyrophosphatase</fullName>
        <ecNumber evidence="10">3.6.1.66</ecNumber>
    </recommendedName>
    <alternativeName>
        <fullName evidence="10">Non-canonical purine NTP pyrophosphatase</fullName>
    </alternativeName>
    <alternativeName>
        <fullName evidence="10">Non-standard purine NTP pyrophosphatase</fullName>
    </alternativeName>
    <alternativeName>
        <fullName evidence="10">Nucleoside-triphosphate diphosphatase</fullName>
    </alternativeName>
    <alternativeName>
        <fullName evidence="10">Nucleoside-triphosphate pyrophosphatase</fullName>
        <shortName evidence="10">NTPase</shortName>
    </alternativeName>
</protein>
<comment type="caution">
    <text evidence="12">The sequence shown here is derived from an EMBL/GenBank/DDBJ whole genome shotgun (WGS) entry which is preliminary data.</text>
</comment>
<keyword evidence="3 10" id="KW-0479">Metal-binding</keyword>
<feature type="binding site" evidence="10">
    <location>
        <position position="74"/>
    </location>
    <ligand>
        <name>Mg(2+)</name>
        <dbReference type="ChEBI" id="CHEBI:18420"/>
    </ligand>
</feature>
<dbReference type="GO" id="GO:0009146">
    <property type="term" value="P:purine nucleoside triphosphate catabolic process"/>
    <property type="evidence" value="ECO:0007669"/>
    <property type="project" value="UniProtKB-UniRule"/>
</dbReference>
<dbReference type="NCBIfam" id="TIGR00042">
    <property type="entry name" value="RdgB/HAM1 family non-canonical purine NTP pyrophosphatase"/>
    <property type="match status" value="1"/>
</dbReference>
<comment type="cofactor">
    <cofactor evidence="10">
        <name>Mg(2+)</name>
        <dbReference type="ChEBI" id="CHEBI:18420"/>
    </cofactor>
    <text evidence="10">Binds 1 Mg(2+) ion per subunit.</text>
</comment>